<dbReference type="PANTHER" id="PTHR35864">
    <property type="entry name" value="ZINC METALLOPROTEASE MJ0611-RELATED"/>
    <property type="match status" value="1"/>
</dbReference>
<feature type="transmembrane region" description="Helical" evidence="7">
    <location>
        <begin position="94"/>
        <end position="115"/>
    </location>
</feature>
<dbReference type="InterPro" id="IPR052348">
    <property type="entry name" value="Metallopeptidase_M50B"/>
</dbReference>
<dbReference type="AlphaFoldDB" id="A0A7V8SWL6"/>
<evidence type="ECO:0000256" key="1">
    <source>
        <dbReference type="ARBA" id="ARBA00001947"/>
    </source>
</evidence>
<dbReference type="GO" id="GO:0016020">
    <property type="term" value="C:membrane"/>
    <property type="evidence" value="ECO:0007669"/>
    <property type="project" value="UniProtKB-SubCell"/>
</dbReference>
<evidence type="ECO:0000256" key="4">
    <source>
        <dbReference type="ARBA" id="ARBA00022692"/>
    </source>
</evidence>
<dbReference type="GO" id="GO:0006508">
    <property type="term" value="P:proteolysis"/>
    <property type="evidence" value="ECO:0007669"/>
    <property type="project" value="InterPro"/>
</dbReference>
<dbReference type="Proteomes" id="UP000567293">
    <property type="component" value="Unassembled WGS sequence"/>
</dbReference>
<evidence type="ECO:0000256" key="2">
    <source>
        <dbReference type="ARBA" id="ARBA00004141"/>
    </source>
</evidence>
<feature type="transmembrane region" description="Helical" evidence="7">
    <location>
        <begin position="136"/>
        <end position="158"/>
    </location>
</feature>
<feature type="transmembrane region" description="Helical" evidence="7">
    <location>
        <begin position="20"/>
        <end position="41"/>
    </location>
</feature>
<name>A0A7V8SWL6_9BACT</name>
<evidence type="ECO:0000313" key="9">
    <source>
        <dbReference type="EMBL" id="MBA0084767.1"/>
    </source>
</evidence>
<comment type="subcellular location">
    <subcellularLocation>
        <location evidence="2">Membrane</location>
        <topology evidence="2">Multi-pass membrane protein</topology>
    </subcellularLocation>
</comment>
<sequence>GGQVTLNPVPHIQREPWGMVIIPILMLVFSNSVIGWASAPYDPHWERRHPHRAAWMALAGPATNYTLMVIAAILLRVGWHQGWLHQGSFAENLIGAMFSLNLLLGTFNLLPVTPLDGSTAIMLFMGETRAQRYLDWLRGNSYSVLGLVVALLAFQYVYAPIESFARQVLLWSHF</sequence>
<keyword evidence="5 7" id="KW-1133">Transmembrane helix</keyword>
<evidence type="ECO:0000313" key="10">
    <source>
        <dbReference type="Proteomes" id="UP000567293"/>
    </source>
</evidence>
<dbReference type="PANTHER" id="PTHR35864:SF1">
    <property type="entry name" value="ZINC METALLOPROTEASE YWHC-RELATED"/>
    <property type="match status" value="1"/>
</dbReference>
<reference evidence="9" key="1">
    <citation type="submission" date="2020-06" db="EMBL/GenBank/DDBJ databases">
        <title>Legume-microbial interactions unlock mineral nutrients during tropical forest succession.</title>
        <authorList>
            <person name="Epihov D.Z."/>
        </authorList>
    </citation>
    <scope>NUCLEOTIDE SEQUENCE [LARGE SCALE GENOMIC DNA]</scope>
    <source>
        <strain evidence="9">Pan2503</strain>
    </source>
</reference>
<dbReference type="InterPro" id="IPR008915">
    <property type="entry name" value="Peptidase_M50"/>
</dbReference>
<feature type="non-terminal residue" evidence="9">
    <location>
        <position position="1"/>
    </location>
</feature>
<dbReference type="Pfam" id="PF02163">
    <property type="entry name" value="Peptidase_M50"/>
    <property type="match status" value="1"/>
</dbReference>
<evidence type="ECO:0000259" key="8">
    <source>
        <dbReference type="Pfam" id="PF02163"/>
    </source>
</evidence>
<organism evidence="9 10">
    <name type="scientific">Candidatus Acidiferrum panamense</name>
    <dbReference type="NCBI Taxonomy" id="2741543"/>
    <lineage>
        <taxon>Bacteria</taxon>
        <taxon>Pseudomonadati</taxon>
        <taxon>Acidobacteriota</taxon>
        <taxon>Terriglobia</taxon>
        <taxon>Candidatus Acidiferrales</taxon>
        <taxon>Candidatus Acidiferrum</taxon>
    </lineage>
</organism>
<keyword evidence="6 7" id="KW-0472">Membrane</keyword>
<protein>
    <recommendedName>
        <fullName evidence="8">Peptidase M50 domain-containing protein</fullName>
    </recommendedName>
</protein>
<feature type="domain" description="Peptidase M50" evidence="8">
    <location>
        <begin position="90"/>
        <end position="131"/>
    </location>
</feature>
<keyword evidence="10" id="KW-1185">Reference proteome</keyword>
<evidence type="ECO:0000256" key="3">
    <source>
        <dbReference type="ARBA" id="ARBA00007931"/>
    </source>
</evidence>
<gene>
    <name evidence="9" type="ORF">HRJ53_07220</name>
</gene>
<keyword evidence="4 7" id="KW-0812">Transmembrane</keyword>
<feature type="transmembrane region" description="Helical" evidence="7">
    <location>
        <begin position="53"/>
        <end position="74"/>
    </location>
</feature>
<comment type="cofactor">
    <cofactor evidence="1">
        <name>Zn(2+)</name>
        <dbReference type="ChEBI" id="CHEBI:29105"/>
    </cofactor>
</comment>
<proteinExistence type="inferred from homology"/>
<evidence type="ECO:0000256" key="5">
    <source>
        <dbReference type="ARBA" id="ARBA00022989"/>
    </source>
</evidence>
<comment type="caution">
    <text evidence="9">The sequence shown here is derived from an EMBL/GenBank/DDBJ whole genome shotgun (WGS) entry which is preliminary data.</text>
</comment>
<comment type="similarity">
    <text evidence="3">Belongs to the peptidase M50B family.</text>
</comment>
<dbReference type="EMBL" id="JACDQQ010000705">
    <property type="protein sequence ID" value="MBA0084767.1"/>
    <property type="molecule type" value="Genomic_DNA"/>
</dbReference>
<accession>A0A7V8SWL6</accession>
<evidence type="ECO:0000256" key="6">
    <source>
        <dbReference type="ARBA" id="ARBA00023136"/>
    </source>
</evidence>
<evidence type="ECO:0000256" key="7">
    <source>
        <dbReference type="SAM" id="Phobius"/>
    </source>
</evidence>